<dbReference type="InterPro" id="IPR051680">
    <property type="entry name" value="ATP-dep_Glu-Cys_Ligase-2"/>
</dbReference>
<dbReference type="RefSeq" id="WP_313833747.1">
    <property type="nucleotide sequence ID" value="NZ_JAQOUE010000001.1"/>
</dbReference>
<dbReference type="EMBL" id="JAQOUE010000001">
    <property type="protein sequence ID" value="MDT7043224.1"/>
    <property type="molecule type" value="Genomic_DNA"/>
</dbReference>
<reference evidence="3 4" key="1">
    <citation type="journal article" date="2023" name="ISME J.">
        <title>Cultivation and genomic characterization of novel and ubiquitous marine nitrite-oxidizing bacteria from the Nitrospirales.</title>
        <authorList>
            <person name="Mueller A.J."/>
            <person name="Daebeler A."/>
            <person name="Herbold C.W."/>
            <person name="Kirkegaard R.H."/>
            <person name="Daims H."/>
        </authorList>
    </citation>
    <scope>NUCLEOTIDE SEQUENCE [LARGE SCALE GENOMIC DNA]</scope>
    <source>
        <strain evidence="3 4">EB</strain>
    </source>
</reference>
<dbReference type="PANTHER" id="PTHR34595:SF2">
    <property type="entry name" value="BLR2978 PROTEIN"/>
    <property type="match status" value="1"/>
</dbReference>
<evidence type="ECO:0000259" key="1">
    <source>
        <dbReference type="Pfam" id="PF04168"/>
    </source>
</evidence>
<dbReference type="SUPFAM" id="SSF56059">
    <property type="entry name" value="Glutathione synthetase ATP-binding domain-like"/>
    <property type="match status" value="1"/>
</dbReference>
<dbReference type="Proteomes" id="UP001250932">
    <property type="component" value="Unassembled WGS sequence"/>
</dbReference>
<evidence type="ECO:0000313" key="3">
    <source>
        <dbReference type="EMBL" id="MDT7043224.1"/>
    </source>
</evidence>
<proteinExistence type="predicted"/>
<gene>
    <name evidence="3" type="ORF">PPG34_12760</name>
</gene>
<name>A0ABU3KAC6_9BACT</name>
<dbReference type="InterPro" id="IPR007296">
    <property type="entry name" value="DUF403"/>
</dbReference>
<protein>
    <submittedName>
        <fullName evidence="3">Circularly permuted type 2 ATP-grasp protein</fullName>
    </submittedName>
</protein>
<dbReference type="Pfam" id="PF04168">
    <property type="entry name" value="Alpha-E"/>
    <property type="match status" value="1"/>
</dbReference>
<keyword evidence="4" id="KW-1185">Reference proteome</keyword>
<dbReference type="Gene3D" id="3.40.50.11290">
    <property type="match status" value="1"/>
</dbReference>
<feature type="domain" description="Circularly permuted ATP-grasp type 2" evidence="2">
    <location>
        <begin position="96"/>
        <end position="476"/>
    </location>
</feature>
<dbReference type="Pfam" id="PF14403">
    <property type="entry name" value="CP_ATPgrasp_2"/>
    <property type="match status" value="1"/>
</dbReference>
<evidence type="ECO:0000313" key="4">
    <source>
        <dbReference type="Proteomes" id="UP001250932"/>
    </source>
</evidence>
<evidence type="ECO:0000259" key="2">
    <source>
        <dbReference type="Pfam" id="PF14403"/>
    </source>
</evidence>
<accession>A0ABU3KAC6</accession>
<dbReference type="Gene3D" id="3.30.1490.270">
    <property type="match status" value="1"/>
</dbReference>
<dbReference type="InterPro" id="IPR025841">
    <property type="entry name" value="CP_ATPgrasp_2"/>
</dbReference>
<organism evidence="3 4">
    <name type="scientific">Candidatus Nitronereus thalassa</name>
    <dbReference type="NCBI Taxonomy" id="3020898"/>
    <lineage>
        <taxon>Bacteria</taxon>
        <taxon>Pseudomonadati</taxon>
        <taxon>Nitrospirota</taxon>
        <taxon>Nitrospiria</taxon>
        <taxon>Nitrospirales</taxon>
        <taxon>Nitrospiraceae</taxon>
        <taxon>Candidatus Nitronereus</taxon>
    </lineage>
</organism>
<dbReference type="PANTHER" id="PTHR34595">
    <property type="entry name" value="BLR5612 PROTEIN"/>
    <property type="match status" value="1"/>
</dbReference>
<feature type="domain" description="DUF403" evidence="1">
    <location>
        <begin position="525"/>
        <end position="845"/>
    </location>
</feature>
<sequence length="863" mass="97052">MSSMNSSPLQDEVSSKPLSMNTYLPNPDVFDELVSSDGQIRPHWQDLLNHFSSLTELEVRHARETAARILHENGVTYLAQDGTQKTGRPWQLDLFPLLINPTEWKFLEEGLIQRAHVLNNILVDLYGLQRLIKEKKIPAALVYGNPQFLPACHGNPVQNGTYLHFLAFDLARSPSGQWWVLRDKAEAPSGVGYALENRLVVSRSMPTLLSQQAIQPLSSFFQSFSEDFLQMSNREDPRAVVLAPGPQHAVYFEHAYLARFLGYPLVEGSDLTVRDDRLFLKTVEGLKSIDLVLRRIHSDFCDPLELKTNSALGVPGLLQAVHAGHVTIANALGSGLVESEALLSFLPGLSQSLIGEELKIPSVATWWCGQEKERQYVLDNLDRLLIRKVLAQSEGGVHQHTSYIGPDLSSDKLSELRQAIHRKGFQFVGREIVSPSTTPFWSDQHTFTPVPMTLRVYLTATANGYRIMPGGLARVSVKSDPRGHWHEPGDFSKDVWVLRNDPLEKSSVVVQPHLAVQLKRGGRDLPSRTADNVFWFGRYVERAEGAVRLLRSLVSRISGEAGLSPDSEIVRRLISLLLFKEQVSQRKAKRALEGGPLVVRRELWALLFDLDSPDGLSQVLGNVHRTAEPLRHRLSLDTWQILMELATIPRTWSQRHGQSLDEALRLLSRMVHHLAALNGMILENMTRSYAWRFLDMGRRLERMRDTTKLIRHLSTRGNSETTEALSLLLELADGSLTYRTRYRSEPNLASVMDLLLIDDTNPRSVLFQLLNVEEHLHALPRDSSQATLPPAERLVTRMIADLRLADVMVLVQGHKSGVRGGLDRTVRNLESGVHELSDIVALTYFSHALPQQISGPHWLKAMS</sequence>
<comment type="caution">
    <text evidence="3">The sequence shown here is derived from an EMBL/GenBank/DDBJ whole genome shotgun (WGS) entry which is preliminary data.</text>
</comment>